<organism evidence="3 4">
    <name type="scientific">Euphydryas editha</name>
    <name type="common">Edith's checkerspot</name>
    <dbReference type="NCBI Taxonomy" id="104508"/>
    <lineage>
        <taxon>Eukaryota</taxon>
        <taxon>Metazoa</taxon>
        <taxon>Ecdysozoa</taxon>
        <taxon>Arthropoda</taxon>
        <taxon>Hexapoda</taxon>
        <taxon>Insecta</taxon>
        <taxon>Pterygota</taxon>
        <taxon>Neoptera</taxon>
        <taxon>Endopterygota</taxon>
        <taxon>Lepidoptera</taxon>
        <taxon>Glossata</taxon>
        <taxon>Ditrysia</taxon>
        <taxon>Papilionoidea</taxon>
        <taxon>Nymphalidae</taxon>
        <taxon>Nymphalinae</taxon>
        <taxon>Euphydryas</taxon>
    </lineage>
</organism>
<gene>
    <name evidence="3" type="ORF">EEDITHA_LOCUS17151</name>
</gene>
<comment type="cofactor">
    <cofactor evidence="1">
        <name>Mg(2+)</name>
        <dbReference type="ChEBI" id="CHEBI:18420"/>
    </cofactor>
</comment>
<name>A0AAU9UTM8_EUPED</name>
<evidence type="ECO:0000313" key="4">
    <source>
        <dbReference type="Proteomes" id="UP001153954"/>
    </source>
</evidence>
<sequence length="194" mass="21621">MLLYVIRGRTNISDLIIVDGQEIATFRQVFEKMRLLEDNHWDATIEEAVLCRSPAKDSKDHNVALAVASFGSAAILLSGERTAHSVFKLPFDLANEETPTCNISESSARGILLQQCKLIEAYDRCLQDIHSYQTLMNDVVVLLTGDFRQTLPVIERGTAADEIQACLKSYSHIYGRKFKSCTSPLTCVSSYSVI</sequence>
<keyword evidence="4" id="KW-1185">Reference proteome</keyword>
<keyword evidence="1" id="KW-0067">ATP-binding</keyword>
<dbReference type="EC" id="5.6.2.3" evidence="1"/>
<dbReference type="GO" id="GO:0006310">
    <property type="term" value="P:DNA recombination"/>
    <property type="evidence" value="ECO:0007669"/>
    <property type="project" value="UniProtKB-KW"/>
</dbReference>
<dbReference type="GO" id="GO:0043139">
    <property type="term" value="F:5'-3' DNA helicase activity"/>
    <property type="evidence" value="ECO:0007669"/>
    <property type="project" value="UniProtKB-EC"/>
</dbReference>
<dbReference type="PANTHER" id="PTHR10492:SF57">
    <property type="entry name" value="ATP-DEPENDENT DNA HELICASE"/>
    <property type="match status" value="1"/>
</dbReference>
<keyword evidence="1" id="KW-0378">Hydrolase</keyword>
<comment type="similarity">
    <text evidence="1">Belongs to the helicase family.</text>
</comment>
<accession>A0AAU9UTM8</accession>
<keyword evidence="1" id="KW-0234">DNA repair</keyword>
<dbReference type="GO" id="GO:0016787">
    <property type="term" value="F:hydrolase activity"/>
    <property type="evidence" value="ECO:0007669"/>
    <property type="project" value="UniProtKB-KW"/>
</dbReference>
<evidence type="ECO:0000313" key="3">
    <source>
        <dbReference type="EMBL" id="CAH2102538.1"/>
    </source>
</evidence>
<evidence type="ECO:0000259" key="2">
    <source>
        <dbReference type="Pfam" id="PF05970"/>
    </source>
</evidence>
<keyword evidence="1" id="KW-0227">DNA damage</keyword>
<proteinExistence type="inferred from homology"/>
<dbReference type="EMBL" id="CAKOGL010000025">
    <property type="protein sequence ID" value="CAH2102538.1"/>
    <property type="molecule type" value="Genomic_DNA"/>
</dbReference>
<dbReference type="GO" id="GO:0000723">
    <property type="term" value="P:telomere maintenance"/>
    <property type="evidence" value="ECO:0007669"/>
    <property type="project" value="InterPro"/>
</dbReference>
<dbReference type="Pfam" id="PF05970">
    <property type="entry name" value="PIF1"/>
    <property type="match status" value="1"/>
</dbReference>
<protein>
    <recommendedName>
        <fullName evidence="1">ATP-dependent DNA helicase</fullName>
        <ecNumber evidence="1">5.6.2.3</ecNumber>
    </recommendedName>
</protein>
<comment type="catalytic activity">
    <reaction evidence="1">
        <text>ATP + H2O = ADP + phosphate + H(+)</text>
        <dbReference type="Rhea" id="RHEA:13065"/>
        <dbReference type="ChEBI" id="CHEBI:15377"/>
        <dbReference type="ChEBI" id="CHEBI:15378"/>
        <dbReference type="ChEBI" id="CHEBI:30616"/>
        <dbReference type="ChEBI" id="CHEBI:43474"/>
        <dbReference type="ChEBI" id="CHEBI:456216"/>
        <dbReference type="EC" id="5.6.2.3"/>
    </reaction>
</comment>
<dbReference type="InterPro" id="IPR010285">
    <property type="entry name" value="DNA_helicase_pif1-like_DEAD"/>
</dbReference>
<keyword evidence="1" id="KW-0233">DNA recombination</keyword>
<dbReference type="GO" id="GO:0006281">
    <property type="term" value="P:DNA repair"/>
    <property type="evidence" value="ECO:0007669"/>
    <property type="project" value="UniProtKB-KW"/>
</dbReference>
<keyword evidence="1" id="KW-0547">Nucleotide-binding</keyword>
<reference evidence="3" key="1">
    <citation type="submission" date="2022-03" db="EMBL/GenBank/DDBJ databases">
        <authorList>
            <person name="Tunstrom K."/>
        </authorList>
    </citation>
    <scope>NUCLEOTIDE SEQUENCE</scope>
</reference>
<dbReference type="Proteomes" id="UP001153954">
    <property type="component" value="Unassembled WGS sequence"/>
</dbReference>
<feature type="domain" description="DNA helicase Pif1-like DEAD-box helicase" evidence="2">
    <location>
        <begin position="61"/>
        <end position="169"/>
    </location>
</feature>
<dbReference type="PANTHER" id="PTHR10492">
    <property type="match status" value="1"/>
</dbReference>
<dbReference type="AlphaFoldDB" id="A0AAU9UTM8"/>
<evidence type="ECO:0000256" key="1">
    <source>
        <dbReference type="RuleBase" id="RU363044"/>
    </source>
</evidence>
<keyword evidence="1" id="KW-0347">Helicase</keyword>
<dbReference type="GO" id="GO:0005524">
    <property type="term" value="F:ATP binding"/>
    <property type="evidence" value="ECO:0007669"/>
    <property type="project" value="UniProtKB-KW"/>
</dbReference>
<comment type="caution">
    <text evidence="3">The sequence shown here is derived from an EMBL/GenBank/DDBJ whole genome shotgun (WGS) entry which is preliminary data.</text>
</comment>